<evidence type="ECO:0000256" key="1">
    <source>
        <dbReference type="ARBA" id="ARBA00004651"/>
    </source>
</evidence>
<evidence type="ECO:0000313" key="8">
    <source>
        <dbReference type="Proteomes" id="UP000503498"/>
    </source>
</evidence>
<accession>A0A7Z2V9X1</accession>
<dbReference type="Pfam" id="PF01943">
    <property type="entry name" value="Polysacc_synt"/>
    <property type="match status" value="1"/>
</dbReference>
<feature type="transmembrane region" description="Helical" evidence="6">
    <location>
        <begin position="79"/>
        <end position="100"/>
    </location>
</feature>
<reference evidence="7 8" key="1">
    <citation type="submission" date="2020-04" db="EMBL/GenBank/DDBJ databases">
        <title>Genome-Wide Identification of 5-Methylcytosine Sites in Bacterial Genomes By High-Throughput Sequencing of MspJI Restriction Fragments.</title>
        <authorList>
            <person name="Wu V."/>
        </authorList>
    </citation>
    <scope>NUCLEOTIDE SEQUENCE [LARGE SCALE GENOMIC DNA]</scope>
    <source>
        <strain evidence="7 8">NEB122</strain>
    </source>
</reference>
<feature type="transmembrane region" description="Helical" evidence="6">
    <location>
        <begin position="174"/>
        <end position="196"/>
    </location>
</feature>
<feature type="transmembrane region" description="Helical" evidence="6">
    <location>
        <begin position="44"/>
        <end position="67"/>
    </location>
</feature>
<dbReference type="EMBL" id="CP051651">
    <property type="protein sequence ID" value="QJD67448.1"/>
    <property type="molecule type" value="Genomic_DNA"/>
</dbReference>
<dbReference type="Proteomes" id="UP000503498">
    <property type="component" value="Chromosome"/>
</dbReference>
<feature type="transmembrane region" description="Helical" evidence="6">
    <location>
        <begin position="115"/>
        <end position="136"/>
    </location>
</feature>
<dbReference type="InterPro" id="IPR050833">
    <property type="entry name" value="Poly_Biosynth_Transport"/>
</dbReference>
<feature type="transmembrane region" description="Helical" evidence="6">
    <location>
        <begin position="258"/>
        <end position="278"/>
    </location>
</feature>
<dbReference type="PANTHER" id="PTHR30250">
    <property type="entry name" value="PST FAMILY PREDICTED COLANIC ACID TRANSPORTER"/>
    <property type="match status" value="1"/>
</dbReference>
<keyword evidence="2" id="KW-1003">Cell membrane</keyword>
<feature type="transmembrane region" description="Helical" evidence="6">
    <location>
        <begin position="217"/>
        <end position="238"/>
    </location>
</feature>
<dbReference type="AlphaFoldDB" id="A0A7Z2V9X1"/>
<protein>
    <submittedName>
        <fullName evidence="7">O-antigen translocase</fullName>
    </submittedName>
</protein>
<keyword evidence="4 6" id="KW-1133">Transmembrane helix</keyword>
<evidence type="ECO:0000256" key="6">
    <source>
        <dbReference type="SAM" id="Phobius"/>
    </source>
</evidence>
<feature type="transmembrane region" description="Helical" evidence="6">
    <location>
        <begin position="12"/>
        <end position="32"/>
    </location>
</feature>
<sequence>MSVLRSSAYTGLATLTKLFAALVVLKLVALYAGPEGVGRLGQFLALMSVLAVLAGGGIGTGIVKYVAEYRHDAAVLARLLGAALWYTGCASLLMAALVLACSGLLAERLFGDRSYQTVICILALAQVGIALVNYILAVINGFSDVRRLAIVQVSGSVASVLVVVWASGRWHLQGVLMAWVLGQVMCLLACVPALRRSPYFSDAMLRTHFDPGMTRKLAAFSAMTLTSTLAPQLAAMLVRDHLAAHFGWQQVGYWQAVGRVSDAYLLFFTTAINVYYLPRIASQHGREALVKELRAAYRHVMPAVIVLALGIYLCREWLTALLFAAEFAAALPLYGPQLLGDVIKISAFVLSYVMLAKAMTRTFVISECVFAASYVLLVYGFGARFGVLGAMYAFVANYALYLLFNLVVIRRYLVQSA</sequence>
<evidence type="ECO:0000256" key="2">
    <source>
        <dbReference type="ARBA" id="ARBA00022475"/>
    </source>
</evidence>
<keyword evidence="3 6" id="KW-0812">Transmembrane</keyword>
<feature type="transmembrane region" description="Helical" evidence="6">
    <location>
        <begin position="387"/>
        <end position="409"/>
    </location>
</feature>
<feature type="transmembrane region" description="Helical" evidence="6">
    <location>
        <begin position="362"/>
        <end position="381"/>
    </location>
</feature>
<name>A0A7Z2V9X1_XANCA</name>
<dbReference type="InterPro" id="IPR044550">
    <property type="entry name" value="WzxE"/>
</dbReference>
<reference evidence="7 8" key="2">
    <citation type="submission" date="2020-04" db="EMBL/GenBank/DDBJ databases">
        <authorList>
            <person name="Fomenkov A."/>
            <person name="Anton B.P."/>
            <person name="Roberts R.J."/>
        </authorList>
    </citation>
    <scope>NUCLEOTIDE SEQUENCE [LARGE SCALE GENOMIC DNA]</scope>
    <source>
        <strain evidence="7 8">NEB122</strain>
    </source>
</reference>
<evidence type="ECO:0000256" key="5">
    <source>
        <dbReference type="ARBA" id="ARBA00023136"/>
    </source>
</evidence>
<dbReference type="GO" id="GO:0005886">
    <property type="term" value="C:plasma membrane"/>
    <property type="evidence" value="ECO:0007669"/>
    <property type="project" value="UniProtKB-SubCell"/>
</dbReference>
<dbReference type="CDD" id="cd13125">
    <property type="entry name" value="MATE_like_10"/>
    <property type="match status" value="1"/>
</dbReference>
<evidence type="ECO:0000313" key="7">
    <source>
        <dbReference type="EMBL" id="QJD67448.1"/>
    </source>
</evidence>
<dbReference type="RefSeq" id="WP_169705755.1">
    <property type="nucleotide sequence ID" value="NZ_CP051651.1"/>
</dbReference>
<comment type="subcellular location">
    <subcellularLocation>
        <location evidence="1">Cell membrane</location>
        <topology evidence="1">Multi-pass membrane protein</topology>
    </subcellularLocation>
</comment>
<keyword evidence="5 6" id="KW-0472">Membrane</keyword>
<dbReference type="InterPro" id="IPR002797">
    <property type="entry name" value="Polysacc_synth"/>
</dbReference>
<dbReference type="PANTHER" id="PTHR30250:SF30">
    <property type="entry name" value="LIPID III FLIPPASE"/>
    <property type="match status" value="1"/>
</dbReference>
<feature type="transmembrane region" description="Helical" evidence="6">
    <location>
        <begin position="299"/>
        <end position="318"/>
    </location>
</feature>
<organism evidence="7 8">
    <name type="scientific">Xanthomonas campestris pv. badrii</name>
    <dbReference type="NCBI Taxonomy" id="149696"/>
    <lineage>
        <taxon>Bacteria</taxon>
        <taxon>Pseudomonadati</taxon>
        <taxon>Pseudomonadota</taxon>
        <taxon>Gammaproteobacteria</taxon>
        <taxon>Lysobacterales</taxon>
        <taxon>Lysobacteraceae</taxon>
        <taxon>Xanthomonas</taxon>
    </lineage>
</organism>
<evidence type="ECO:0000256" key="3">
    <source>
        <dbReference type="ARBA" id="ARBA00022692"/>
    </source>
</evidence>
<gene>
    <name evidence="7" type="ORF">HG421_06735</name>
</gene>
<feature type="transmembrane region" description="Helical" evidence="6">
    <location>
        <begin position="338"/>
        <end position="355"/>
    </location>
</feature>
<evidence type="ECO:0000256" key="4">
    <source>
        <dbReference type="ARBA" id="ARBA00022989"/>
    </source>
</evidence>
<proteinExistence type="predicted"/>
<feature type="transmembrane region" description="Helical" evidence="6">
    <location>
        <begin position="148"/>
        <end position="168"/>
    </location>
</feature>
<dbReference type="GO" id="GO:0009246">
    <property type="term" value="P:enterobacterial common antigen biosynthetic process"/>
    <property type="evidence" value="ECO:0007669"/>
    <property type="project" value="InterPro"/>
</dbReference>